<accession>A0A8S1PRV9</accession>
<dbReference type="AlphaFoldDB" id="A0A8S1PRV9"/>
<organism evidence="1 2">
    <name type="scientific">Paramecium primaurelia</name>
    <dbReference type="NCBI Taxonomy" id="5886"/>
    <lineage>
        <taxon>Eukaryota</taxon>
        <taxon>Sar</taxon>
        <taxon>Alveolata</taxon>
        <taxon>Ciliophora</taxon>
        <taxon>Intramacronucleata</taxon>
        <taxon>Oligohymenophorea</taxon>
        <taxon>Peniculida</taxon>
        <taxon>Parameciidae</taxon>
        <taxon>Paramecium</taxon>
    </lineage>
</organism>
<evidence type="ECO:0000313" key="2">
    <source>
        <dbReference type="Proteomes" id="UP000688137"/>
    </source>
</evidence>
<gene>
    <name evidence="1" type="ORF">PPRIM_AZ9-3.1.T1280148</name>
</gene>
<protein>
    <submittedName>
        <fullName evidence="1">Uncharacterized protein</fullName>
    </submittedName>
</protein>
<comment type="caution">
    <text evidence="1">The sequence shown here is derived from an EMBL/GenBank/DDBJ whole genome shotgun (WGS) entry which is preliminary data.</text>
</comment>
<sequence>MLLKKKLTLHLTLENPSAQRVEFSGSVTQNMTQKVFGKLNNQTMTLICAPHTIKSTYRNSFQYFGIKDKDIFEFREEKIAE</sequence>
<dbReference type="Proteomes" id="UP000688137">
    <property type="component" value="Unassembled WGS sequence"/>
</dbReference>
<keyword evidence="2" id="KW-1185">Reference proteome</keyword>
<reference evidence="1" key="1">
    <citation type="submission" date="2021-01" db="EMBL/GenBank/DDBJ databases">
        <authorList>
            <consortium name="Genoscope - CEA"/>
            <person name="William W."/>
        </authorList>
    </citation>
    <scope>NUCLEOTIDE SEQUENCE</scope>
</reference>
<evidence type="ECO:0000313" key="1">
    <source>
        <dbReference type="EMBL" id="CAD8105866.1"/>
    </source>
</evidence>
<proteinExistence type="predicted"/>
<dbReference type="EMBL" id="CAJJDM010000131">
    <property type="protein sequence ID" value="CAD8105866.1"/>
    <property type="molecule type" value="Genomic_DNA"/>
</dbReference>
<name>A0A8S1PRV9_PARPR</name>